<reference evidence="1" key="1">
    <citation type="submission" date="2022-06" db="EMBL/GenBank/DDBJ databases">
        <title>Phylogenomic reconstructions and comparative analyses of Kickxellomycotina fungi.</title>
        <authorList>
            <person name="Reynolds N.K."/>
            <person name="Stajich J.E."/>
            <person name="Barry K."/>
            <person name="Grigoriev I.V."/>
            <person name="Crous P."/>
            <person name="Smith M.E."/>
        </authorList>
    </citation>
    <scope>NUCLEOTIDE SEQUENCE</scope>
    <source>
        <strain evidence="1">RSA 2271</strain>
    </source>
</reference>
<sequence>MNNIISNIAVLSVLGAVISAHMVIESPTPRVEANGGADMKRPMGSVGSIVGNNIPPGLVNGPNGTPSGRDGDLPICKSDKKSPIVEVKAGEPLKVKFLQNNAAHSGGHCEFSLSYDNGKEFVVIHQVLKTCFKKTVPPVGDGNLMEVSEYDIPFPADLPSGEAIFSWTWVNASGNREFYMNCIDVKITGKEGGSYKGKKMLIVNHPSLGTNVIPEFGGNYETGLDLYKAQPEITVTANGTSGGSGG</sequence>
<evidence type="ECO:0000313" key="2">
    <source>
        <dbReference type="Proteomes" id="UP001145114"/>
    </source>
</evidence>
<dbReference type="EMBL" id="JAMZIH010003254">
    <property type="protein sequence ID" value="KAJ1676943.1"/>
    <property type="molecule type" value="Genomic_DNA"/>
</dbReference>
<protein>
    <submittedName>
        <fullName evidence="1">Uncharacterized protein</fullName>
    </submittedName>
</protein>
<comment type="caution">
    <text evidence="1">The sequence shown here is derived from an EMBL/GenBank/DDBJ whole genome shotgun (WGS) entry which is preliminary data.</text>
</comment>
<gene>
    <name evidence="1" type="ORF">EV182_007197</name>
</gene>
<proteinExistence type="predicted"/>
<keyword evidence="2" id="KW-1185">Reference proteome</keyword>
<dbReference type="Proteomes" id="UP001145114">
    <property type="component" value="Unassembled WGS sequence"/>
</dbReference>
<accession>A0ACC1HP68</accession>
<organism evidence="1 2">
    <name type="scientific">Spiromyces aspiralis</name>
    <dbReference type="NCBI Taxonomy" id="68401"/>
    <lineage>
        <taxon>Eukaryota</taxon>
        <taxon>Fungi</taxon>
        <taxon>Fungi incertae sedis</taxon>
        <taxon>Zoopagomycota</taxon>
        <taxon>Kickxellomycotina</taxon>
        <taxon>Kickxellomycetes</taxon>
        <taxon>Kickxellales</taxon>
        <taxon>Kickxellaceae</taxon>
        <taxon>Spiromyces</taxon>
    </lineage>
</organism>
<evidence type="ECO:0000313" key="1">
    <source>
        <dbReference type="EMBL" id="KAJ1676943.1"/>
    </source>
</evidence>
<name>A0ACC1HP68_9FUNG</name>
<feature type="non-terminal residue" evidence="1">
    <location>
        <position position="246"/>
    </location>
</feature>